<evidence type="ECO:0000313" key="1">
    <source>
        <dbReference type="EMBL" id="QNO19226.1"/>
    </source>
</evidence>
<evidence type="ECO:0000313" key="2">
    <source>
        <dbReference type="Proteomes" id="UP000516046"/>
    </source>
</evidence>
<dbReference type="AlphaFoldDB" id="A0A7G9WKL4"/>
<name>A0A7G9WKL4_9FIRM</name>
<dbReference type="Pfam" id="PF11167">
    <property type="entry name" value="DUF2953"/>
    <property type="match status" value="1"/>
</dbReference>
<accession>A0A7G9WKL4</accession>
<sequence>MTFLKVFLVLTLLGFLLTMASVRLRISYYKELGLKISYLCFTFTIFPQKKKPPKKKEQAKKAKKQEEEKPKKENIFQTVYREKGLEGLLHLLRSLVEIAGGTLKRLFTHLRAKKLSLHVSVANEDAAETALMYGKVCAVVYPSFSVLTGTMKCKKFEVAVVPDFQSGKTQIQGEADVKIRVAVLLITAAQALIRYMKTVKSAKLDDEQTKRKGGAVNEQQSSD</sequence>
<dbReference type="Proteomes" id="UP000516046">
    <property type="component" value="Chromosome"/>
</dbReference>
<keyword evidence="2" id="KW-1185">Reference proteome</keyword>
<gene>
    <name evidence="1" type="ORF">H6X83_06400</name>
</gene>
<protein>
    <submittedName>
        <fullName evidence="1">DUF2953 domain-containing protein</fullName>
    </submittedName>
</protein>
<dbReference type="KEGG" id="caml:H6X83_06400"/>
<dbReference type="InterPro" id="IPR021338">
    <property type="entry name" value="DUF2953"/>
</dbReference>
<organism evidence="1 2">
    <name type="scientific">Caproicibacterium amylolyticum</name>
    <dbReference type="NCBI Taxonomy" id="2766537"/>
    <lineage>
        <taxon>Bacteria</taxon>
        <taxon>Bacillati</taxon>
        <taxon>Bacillota</taxon>
        <taxon>Clostridia</taxon>
        <taxon>Eubacteriales</taxon>
        <taxon>Oscillospiraceae</taxon>
        <taxon>Caproicibacterium</taxon>
    </lineage>
</organism>
<proteinExistence type="predicted"/>
<dbReference type="EMBL" id="CP060696">
    <property type="protein sequence ID" value="QNO19226.1"/>
    <property type="molecule type" value="Genomic_DNA"/>
</dbReference>
<dbReference type="RefSeq" id="WP_212508295.1">
    <property type="nucleotide sequence ID" value="NZ_CP060696.1"/>
</dbReference>
<reference evidence="1 2" key="1">
    <citation type="submission" date="2020-08" db="EMBL/GenBank/DDBJ databases">
        <authorList>
            <person name="Ren C."/>
            <person name="Gu Y."/>
            <person name="Xu Y."/>
        </authorList>
    </citation>
    <scope>NUCLEOTIDE SEQUENCE [LARGE SCALE GENOMIC DNA]</scope>
    <source>
        <strain evidence="1 2">LBM18003</strain>
    </source>
</reference>